<evidence type="ECO:0000259" key="9">
    <source>
        <dbReference type="PROSITE" id="PS50850"/>
    </source>
</evidence>
<keyword evidence="5 8" id="KW-1133">Transmembrane helix</keyword>
<name>A0A225AVY8_TALAT</name>
<gene>
    <name evidence="10" type="ORF">UA08_02160</name>
</gene>
<dbReference type="GO" id="GO:0016020">
    <property type="term" value="C:membrane"/>
    <property type="evidence" value="ECO:0007669"/>
    <property type="project" value="UniProtKB-SubCell"/>
</dbReference>
<feature type="transmembrane region" description="Helical" evidence="8">
    <location>
        <begin position="348"/>
        <end position="371"/>
    </location>
</feature>
<dbReference type="SUPFAM" id="SSF103473">
    <property type="entry name" value="MFS general substrate transporter"/>
    <property type="match status" value="1"/>
</dbReference>
<feature type="transmembrane region" description="Helical" evidence="8">
    <location>
        <begin position="322"/>
        <end position="339"/>
    </location>
</feature>
<evidence type="ECO:0000256" key="6">
    <source>
        <dbReference type="ARBA" id="ARBA00023136"/>
    </source>
</evidence>
<evidence type="ECO:0000256" key="8">
    <source>
        <dbReference type="SAM" id="Phobius"/>
    </source>
</evidence>
<evidence type="ECO:0000256" key="2">
    <source>
        <dbReference type="ARBA" id="ARBA00010992"/>
    </source>
</evidence>
<dbReference type="RefSeq" id="XP_020122655.1">
    <property type="nucleotide sequence ID" value="XM_020264482.1"/>
</dbReference>
<dbReference type="EMBL" id="LFMY01000003">
    <property type="protein sequence ID" value="OKL62534.1"/>
    <property type="molecule type" value="Genomic_DNA"/>
</dbReference>
<feature type="transmembrane region" description="Helical" evidence="8">
    <location>
        <begin position="453"/>
        <end position="472"/>
    </location>
</feature>
<dbReference type="AlphaFoldDB" id="A0A225AVY8"/>
<comment type="similarity">
    <text evidence="2 7">Belongs to the major facilitator superfamily. Sugar transporter (TC 2.A.1.1) family.</text>
</comment>
<evidence type="ECO:0000313" key="10">
    <source>
        <dbReference type="EMBL" id="OKL62534.1"/>
    </source>
</evidence>
<dbReference type="PANTHER" id="PTHR48022">
    <property type="entry name" value="PLASTIDIC GLUCOSE TRANSPORTER 4"/>
    <property type="match status" value="1"/>
</dbReference>
<dbReference type="PROSITE" id="PS50850">
    <property type="entry name" value="MFS"/>
    <property type="match status" value="1"/>
</dbReference>
<comment type="subcellular location">
    <subcellularLocation>
        <location evidence="1">Membrane</location>
        <topology evidence="1">Multi-pass membrane protein</topology>
    </subcellularLocation>
</comment>
<keyword evidence="3 7" id="KW-0813">Transport</keyword>
<dbReference type="Pfam" id="PF00083">
    <property type="entry name" value="Sugar_tr"/>
    <property type="match status" value="1"/>
</dbReference>
<dbReference type="Proteomes" id="UP000214365">
    <property type="component" value="Unassembled WGS sequence"/>
</dbReference>
<dbReference type="InterPro" id="IPR036259">
    <property type="entry name" value="MFS_trans_sf"/>
</dbReference>
<reference evidence="10 11" key="1">
    <citation type="submission" date="2015-06" db="EMBL/GenBank/DDBJ databases">
        <title>Talaromyces atroroseus IBT 11181 draft genome.</title>
        <authorList>
            <person name="Rasmussen K.B."/>
            <person name="Rasmussen S."/>
            <person name="Petersen B."/>
            <person name="Sicheritz-Ponten T."/>
            <person name="Mortensen U.H."/>
            <person name="Thrane U."/>
        </authorList>
    </citation>
    <scope>NUCLEOTIDE SEQUENCE [LARGE SCALE GENOMIC DNA]</scope>
    <source>
        <strain evidence="10 11">IBT 11181</strain>
    </source>
</reference>
<dbReference type="InterPro" id="IPR050360">
    <property type="entry name" value="MFS_Sugar_Transporters"/>
</dbReference>
<evidence type="ECO:0000256" key="3">
    <source>
        <dbReference type="ARBA" id="ARBA00022448"/>
    </source>
</evidence>
<dbReference type="FunFam" id="1.20.1250.20:FF:000217">
    <property type="entry name" value="MFS lactose permease, putative"/>
    <property type="match status" value="1"/>
</dbReference>
<comment type="caution">
    <text evidence="10">The sequence shown here is derived from an EMBL/GenBank/DDBJ whole genome shotgun (WGS) entry which is preliminary data.</text>
</comment>
<organism evidence="10 11">
    <name type="scientific">Talaromyces atroroseus</name>
    <dbReference type="NCBI Taxonomy" id="1441469"/>
    <lineage>
        <taxon>Eukaryota</taxon>
        <taxon>Fungi</taxon>
        <taxon>Dikarya</taxon>
        <taxon>Ascomycota</taxon>
        <taxon>Pezizomycotina</taxon>
        <taxon>Eurotiomycetes</taxon>
        <taxon>Eurotiomycetidae</taxon>
        <taxon>Eurotiales</taxon>
        <taxon>Trichocomaceae</taxon>
        <taxon>Talaromyces</taxon>
        <taxon>Talaromyces sect. Trachyspermi</taxon>
    </lineage>
</organism>
<evidence type="ECO:0000256" key="7">
    <source>
        <dbReference type="RuleBase" id="RU003346"/>
    </source>
</evidence>
<proteinExistence type="inferred from homology"/>
<feature type="transmembrane region" description="Helical" evidence="8">
    <location>
        <begin position="191"/>
        <end position="210"/>
    </location>
</feature>
<dbReference type="InterPro" id="IPR003663">
    <property type="entry name" value="Sugar/inositol_transpt"/>
</dbReference>
<dbReference type="InterPro" id="IPR005828">
    <property type="entry name" value="MFS_sugar_transport-like"/>
</dbReference>
<keyword evidence="4 8" id="KW-0812">Transmembrane</keyword>
<accession>A0A225AVY8</accession>
<evidence type="ECO:0000256" key="1">
    <source>
        <dbReference type="ARBA" id="ARBA00004141"/>
    </source>
</evidence>
<feature type="transmembrane region" description="Helical" evidence="8">
    <location>
        <begin position="129"/>
        <end position="146"/>
    </location>
</feature>
<keyword evidence="11" id="KW-1185">Reference proteome</keyword>
<feature type="transmembrane region" description="Helical" evidence="8">
    <location>
        <begin position="99"/>
        <end position="117"/>
    </location>
</feature>
<evidence type="ECO:0000256" key="5">
    <source>
        <dbReference type="ARBA" id="ARBA00022989"/>
    </source>
</evidence>
<protein>
    <recommendedName>
        <fullName evidence="9">Major facilitator superfamily (MFS) profile domain-containing protein</fullName>
    </recommendedName>
</protein>
<feature type="transmembrane region" description="Helical" evidence="8">
    <location>
        <begin position="425"/>
        <end position="447"/>
    </location>
</feature>
<evidence type="ECO:0000256" key="4">
    <source>
        <dbReference type="ARBA" id="ARBA00022692"/>
    </source>
</evidence>
<dbReference type="GeneID" id="31001915"/>
<feature type="transmembrane region" description="Helical" evidence="8">
    <location>
        <begin position="282"/>
        <end position="302"/>
    </location>
</feature>
<dbReference type="OrthoDB" id="6133115at2759"/>
<dbReference type="InterPro" id="IPR020846">
    <property type="entry name" value="MFS_dom"/>
</dbReference>
<keyword evidence="6 8" id="KW-0472">Membrane</keyword>
<dbReference type="NCBIfam" id="TIGR00879">
    <property type="entry name" value="SP"/>
    <property type="match status" value="1"/>
</dbReference>
<feature type="domain" description="Major facilitator superfamily (MFS) profile" evidence="9">
    <location>
        <begin position="1"/>
        <end position="476"/>
    </location>
</feature>
<evidence type="ECO:0000313" key="11">
    <source>
        <dbReference type="Proteomes" id="UP000214365"/>
    </source>
</evidence>
<dbReference type="Gene3D" id="1.20.1250.20">
    <property type="entry name" value="MFS general substrate transporter like domains"/>
    <property type="match status" value="1"/>
</dbReference>
<dbReference type="PANTHER" id="PTHR48022:SF79">
    <property type="entry name" value="LACTOSE PERMEASE, PUTATIVE (AFU_ORTHOLOGUE AFUA_6G01860)-RELATED"/>
    <property type="match status" value="1"/>
</dbReference>
<feature type="transmembrane region" description="Helical" evidence="8">
    <location>
        <begin position="383"/>
        <end position="404"/>
    </location>
</feature>
<dbReference type="GO" id="GO:0005351">
    <property type="term" value="F:carbohydrate:proton symporter activity"/>
    <property type="evidence" value="ECO:0007669"/>
    <property type="project" value="TreeGrafter"/>
</dbReference>
<sequence>MSDNKPPAATTIENVQVKGVSNAALADATYRQKPKLLTKRMFKLYWCIAVATLNSCINGYDGSLMGSINQYPQYRSYFGFDPTAGTPTTGIVKWTGRRVGMFLGCLFIVIGTIVQATCHNLGGFMAGRFLLGFGVAVAATAGPSYVSEIAHPAYRGAMTGLYNVLWYGGGIPGTFIPWRTSSIQSDMSWRIPVWLQMIFSGLVMLFCFTLPESPRWLISRDKHEEALKVLTEYHGEGDRNSPIVQLEYQEMVEDISKTGSDKRWWDYRELFNSREARYRSMLVIFMAFFGQWTGNGPVSYYYPQMLAGAGITSLNTQLLLQGMQNVCSLIGAVTGALFTDRIGRRTQLLTSTSIVVCLFVIVLVLNAVNVIDTPSGEEAKSSSTAIAEIAMIFIFGFVYSAGWTPNQAMYPVECLRYESRAKGMGMYNFFVNIAGFYNTFVTGIAFTGAGWKYYFLFIFWDTLECLVIYFLFVETRHRTLEELTEIFRAPNPVKYSLQKTEIAVQDGKVTEILDKEAA</sequence>